<evidence type="ECO:0000256" key="7">
    <source>
        <dbReference type="RuleBase" id="RU003879"/>
    </source>
</evidence>
<dbReference type="RefSeq" id="WP_127694165.1">
    <property type="nucleotide sequence ID" value="NZ_SACQ01000004.1"/>
</dbReference>
<keyword evidence="6 8" id="KW-0472">Membrane</keyword>
<evidence type="ECO:0000256" key="6">
    <source>
        <dbReference type="ARBA" id="ARBA00023136"/>
    </source>
</evidence>
<dbReference type="Pfam" id="PF02472">
    <property type="entry name" value="ExbD"/>
    <property type="match status" value="1"/>
</dbReference>
<organism evidence="9 10">
    <name type="scientific">Neptunomonas marina</name>
    <dbReference type="NCBI Taxonomy" id="1815562"/>
    <lineage>
        <taxon>Bacteria</taxon>
        <taxon>Pseudomonadati</taxon>
        <taxon>Pseudomonadota</taxon>
        <taxon>Gammaproteobacteria</taxon>
        <taxon>Oceanospirillales</taxon>
        <taxon>Oceanospirillaceae</taxon>
        <taxon>Neptunomonas</taxon>
    </lineage>
</organism>
<dbReference type="PANTHER" id="PTHR30558">
    <property type="entry name" value="EXBD MEMBRANE COMPONENT OF PMF-DRIVEN MACROMOLECULE IMPORT SYSTEM"/>
    <property type="match status" value="1"/>
</dbReference>
<dbReference type="GO" id="GO:0022857">
    <property type="term" value="F:transmembrane transporter activity"/>
    <property type="evidence" value="ECO:0007669"/>
    <property type="project" value="InterPro"/>
</dbReference>
<dbReference type="AlphaFoldDB" id="A0A437Q822"/>
<keyword evidence="7" id="KW-0813">Transport</keyword>
<reference evidence="9 10" key="1">
    <citation type="submission" date="2019-01" db="EMBL/GenBank/DDBJ databases">
        <authorList>
            <person name="Chen W.-M."/>
        </authorList>
    </citation>
    <scope>NUCLEOTIDE SEQUENCE [LARGE SCALE GENOMIC DNA]</scope>
    <source>
        <strain evidence="9 10">HPM-16</strain>
    </source>
</reference>
<keyword evidence="10" id="KW-1185">Reference proteome</keyword>
<feature type="transmembrane region" description="Helical" evidence="8">
    <location>
        <begin position="12"/>
        <end position="31"/>
    </location>
</feature>
<dbReference type="PANTHER" id="PTHR30558:SF3">
    <property type="entry name" value="BIOPOLYMER TRANSPORT PROTEIN EXBD-RELATED"/>
    <property type="match status" value="1"/>
</dbReference>
<sequence length="133" mass="14433">MLLDTAPASKRLISITPLIDVVFILLLFFMLSSVFNKTTRLEVITAGASSGKAVSDKQHTLILLADDYVTLDGQRFSLGDGAYLRRLSLLAEQGDMLRVAARSGVSVQALVSLLDELQRMGLANIKLGPTKKQ</sequence>
<comment type="subcellular location">
    <subcellularLocation>
        <location evidence="1">Cell membrane</location>
        <topology evidence="1">Single-pass membrane protein</topology>
    </subcellularLocation>
    <subcellularLocation>
        <location evidence="7">Cell membrane</location>
        <topology evidence="7">Single-pass type II membrane protein</topology>
    </subcellularLocation>
</comment>
<proteinExistence type="inferred from homology"/>
<accession>A0A437Q822</accession>
<evidence type="ECO:0000256" key="1">
    <source>
        <dbReference type="ARBA" id="ARBA00004162"/>
    </source>
</evidence>
<dbReference type="EMBL" id="SACQ01000004">
    <property type="protein sequence ID" value="RVU30629.1"/>
    <property type="molecule type" value="Genomic_DNA"/>
</dbReference>
<comment type="caution">
    <text evidence="9">The sequence shown here is derived from an EMBL/GenBank/DDBJ whole genome shotgun (WGS) entry which is preliminary data.</text>
</comment>
<evidence type="ECO:0000313" key="10">
    <source>
        <dbReference type="Proteomes" id="UP000282818"/>
    </source>
</evidence>
<evidence type="ECO:0000256" key="3">
    <source>
        <dbReference type="ARBA" id="ARBA00022475"/>
    </source>
</evidence>
<dbReference type="InterPro" id="IPR003400">
    <property type="entry name" value="ExbD"/>
</dbReference>
<dbReference type="GO" id="GO:0015031">
    <property type="term" value="P:protein transport"/>
    <property type="evidence" value="ECO:0007669"/>
    <property type="project" value="UniProtKB-KW"/>
</dbReference>
<keyword evidence="5 8" id="KW-1133">Transmembrane helix</keyword>
<evidence type="ECO:0000313" key="9">
    <source>
        <dbReference type="EMBL" id="RVU30629.1"/>
    </source>
</evidence>
<keyword evidence="3" id="KW-1003">Cell membrane</keyword>
<protein>
    <submittedName>
        <fullName evidence="9">Biopolymer transporter ExbD</fullName>
    </submittedName>
</protein>
<dbReference type="GO" id="GO:0005886">
    <property type="term" value="C:plasma membrane"/>
    <property type="evidence" value="ECO:0007669"/>
    <property type="project" value="UniProtKB-SubCell"/>
</dbReference>
<gene>
    <name evidence="9" type="ORF">EOE65_09945</name>
</gene>
<name>A0A437Q822_9GAMM</name>
<comment type="similarity">
    <text evidence="2 7">Belongs to the ExbD/TolR family.</text>
</comment>
<evidence type="ECO:0000256" key="2">
    <source>
        <dbReference type="ARBA" id="ARBA00005811"/>
    </source>
</evidence>
<dbReference type="Proteomes" id="UP000282818">
    <property type="component" value="Unassembled WGS sequence"/>
</dbReference>
<keyword evidence="7" id="KW-0653">Protein transport</keyword>
<evidence type="ECO:0000256" key="5">
    <source>
        <dbReference type="ARBA" id="ARBA00022989"/>
    </source>
</evidence>
<keyword evidence="4 7" id="KW-0812">Transmembrane</keyword>
<evidence type="ECO:0000256" key="4">
    <source>
        <dbReference type="ARBA" id="ARBA00022692"/>
    </source>
</evidence>
<evidence type="ECO:0000256" key="8">
    <source>
        <dbReference type="SAM" id="Phobius"/>
    </source>
</evidence>